<protein>
    <submittedName>
        <fullName evidence="3">Uncharacterized protein</fullName>
    </submittedName>
</protein>
<reference evidence="3 4" key="1">
    <citation type="submission" date="2016-10" db="EMBL/GenBank/DDBJ databases">
        <authorList>
            <person name="de Groot N.N."/>
        </authorList>
    </citation>
    <scope>NUCLEOTIDE SEQUENCE [LARGE SCALE GENOMIC DNA]</scope>
    <source>
        <strain evidence="3 4">CGMCC 1.11030</strain>
    </source>
</reference>
<dbReference type="STRING" id="1114924.SAMN05216258_1282"/>
<gene>
    <name evidence="3" type="ORF">SAMN05216258_1282</name>
</gene>
<keyword evidence="4" id="KW-1185">Reference proteome</keyword>
<feature type="region of interest" description="Disordered" evidence="1">
    <location>
        <begin position="76"/>
        <end position="96"/>
    </location>
</feature>
<dbReference type="EMBL" id="FOQH01000028">
    <property type="protein sequence ID" value="SFJ28935.1"/>
    <property type="molecule type" value="Genomic_DNA"/>
</dbReference>
<keyword evidence="2" id="KW-0472">Membrane</keyword>
<dbReference type="Proteomes" id="UP000199377">
    <property type="component" value="Unassembled WGS sequence"/>
</dbReference>
<proteinExistence type="predicted"/>
<feature type="compositionally biased region" description="Low complexity" evidence="1">
    <location>
        <begin position="76"/>
        <end position="85"/>
    </location>
</feature>
<evidence type="ECO:0000313" key="4">
    <source>
        <dbReference type="Proteomes" id="UP000199377"/>
    </source>
</evidence>
<sequence>MTETSTDTAALAATARPSGLRIPFGRRDLILSAMAAIAAGSWLNWGWLTAIGAAPLILSLAPCAVMCGLGICCMKSGSKSCGSKSNPAGEPESMSD</sequence>
<dbReference type="RefSeq" id="WP_245779303.1">
    <property type="nucleotide sequence ID" value="NZ_FOQH01000028.1"/>
</dbReference>
<evidence type="ECO:0000256" key="1">
    <source>
        <dbReference type="SAM" id="MobiDB-lite"/>
    </source>
</evidence>
<accession>A0A1I3Q5G6</accession>
<feature type="transmembrane region" description="Helical" evidence="2">
    <location>
        <begin position="29"/>
        <end position="47"/>
    </location>
</feature>
<evidence type="ECO:0000256" key="2">
    <source>
        <dbReference type="SAM" id="Phobius"/>
    </source>
</evidence>
<keyword evidence="2" id="KW-1133">Transmembrane helix</keyword>
<organism evidence="3 4">
    <name type="scientific">Albimonas pacifica</name>
    <dbReference type="NCBI Taxonomy" id="1114924"/>
    <lineage>
        <taxon>Bacteria</taxon>
        <taxon>Pseudomonadati</taxon>
        <taxon>Pseudomonadota</taxon>
        <taxon>Alphaproteobacteria</taxon>
        <taxon>Rhodobacterales</taxon>
        <taxon>Paracoccaceae</taxon>
        <taxon>Albimonas</taxon>
    </lineage>
</organism>
<feature type="transmembrane region" description="Helical" evidence="2">
    <location>
        <begin position="53"/>
        <end position="74"/>
    </location>
</feature>
<name>A0A1I3Q5G6_9RHOB</name>
<keyword evidence="2" id="KW-0812">Transmembrane</keyword>
<dbReference type="AlphaFoldDB" id="A0A1I3Q5G6"/>
<evidence type="ECO:0000313" key="3">
    <source>
        <dbReference type="EMBL" id="SFJ28935.1"/>
    </source>
</evidence>